<dbReference type="Pfam" id="PF00561">
    <property type="entry name" value="Abhydrolase_1"/>
    <property type="match status" value="1"/>
</dbReference>
<proteinExistence type="inferred from homology"/>
<dbReference type="Gene3D" id="3.40.50.1820">
    <property type="entry name" value="alpha/beta hydrolase"/>
    <property type="match status" value="1"/>
</dbReference>
<dbReference type="Proteomes" id="UP000480410">
    <property type="component" value="Unassembled WGS sequence"/>
</dbReference>
<dbReference type="PANTHER" id="PTHR43798:SF14">
    <property type="entry name" value="SERINE HYDROLASE-LIKE PROTEIN DDB_G0286239"/>
    <property type="match status" value="1"/>
</dbReference>
<reference evidence="6 7" key="1">
    <citation type="submission" date="2020-02" db="EMBL/GenBank/DDBJ databases">
        <title>Broccoli isolated Pseudomonas sp.</title>
        <authorList>
            <person name="Fujikawa T."/>
            <person name="Sawada H."/>
        </authorList>
    </citation>
    <scope>NUCLEOTIDE SEQUENCE [LARGE SCALE GENOMIC DNA]</scope>
    <source>
        <strain evidence="5 7">MAFF212427</strain>
        <strain evidence="4 6">MAFF212428</strain>
    </source>
</reference>
<evidence type="ECO:0000313" key="7">
    <source>
        <dbReference type="Proteomes" id="UP000482634"/>
    </source>
</evidence>
<dbReference type="EMBL" id="JAAHBU010000317">
    <property type="protein sequence ID" value="NER65725.1"/>
    <property type="molecule type" value="Genomic_DNA"/>
</dbReference>
<keyword evidence="7" id="KW-1185">Reference proteome</keyword>
<dbReference type="GO" id="GO:0016020">
    <property type="term" value="C:membrane"/>
    <property type="evidence" value="ECO:0007669"/>
    <property type="project" value="TreeGrafter"/>
</dbReference>
<accession>A0A6M0D3C1</accession>
<dbReference type="Proteomes" id="UP000482634">
    <property type="component" value="Unassembled WGS sequence"/>
</dbReference>
<comment type="caution">
    <text evidence="5">The sequence shown here is derived from an EMBL/GenBank/DDBJ whole genome shotgun (WGS) entry which is preliminary data.</text>
</comment>
<comment type="similarity">
    <text evidence="1">Belongs to the AB hydrolase superfamily.</text>
</comment>
<dbReference type="RefSeq" id="WP_163948528.1">
    <property type="nucleotide sequence ID" value="NZ_JAAHBU010000317.1"/>
</dbReference>
<name>A0A6B3NRA3_9PSED</name>
<feature type="domain" description="AB hydrolase-1" evidence="3">
    <location>
        <begin position="31"/>
        <end position="131"/>
    </location>
</feature>
<protein>
    <submittedName>
        <fullName evidence="5">Alpha/beta hydrolase</fullName>
    </submittedName>
</protein>
<evidence type="ECO:0000256" key="2">
    <source>
        <dbReference type="ARBA" id="ARBA00022801"/>
    </source>
</evidence>
<dbReference type="SUPFAM" id="SSF53474">
    <property type="entry name" value="alpha/beta-Hydrolases"/>
    <property type="match status" value="1"/>
</dbReference>
<evidence type="ECO:0000313" key="4">
    <source>
        <dbReference type="EMBL" id="NER60460.1"/>
    </source>
</evidence>
<accession>A0A6B3NRA3</accession>
<dbReference type="InterPro" id="IPR029058">
    <property type="entry name" value="AB_hydrolase_fold"/>
</dbReference>
<dbReference type="EMBL" id="JAAHBV010000233">
    <property type="protein sequence ID" value="NER60460.1"/>
    <property type="molecule type" value="Genomic_DNA"/>
</dbReference>
<dbReference type="AlphaFoldDB" id="A0A6B3NRA3"/>
<evidence type="ECO:0000259" key="3">
    <source>
        <dbReference type="Pfam" id="PF00561"/>
    </source>
</evidence>
<sequence>MRLGNKGRDQTLDLNGQTFALRVWGEEGGHPVLALHGWLDNAASFEQLAPRLQNCFVVAPDFAGHGRSDHRRGDSGYYLWEHADDMNTLVEHLGWKRFSVIGHSMGSGVASILGAMNKSIDSMIFLDGMGAPFTIAEEETVEHLKKAHRLMRLALRTRLHGFSAPDSVQFSSVEAAVNERRNSIDGLLSPASARLLALRDLLSVGDGYRWRHDPRLVLPEPMQLTELQACDFLRQISCPLHVMLGRQGLFAGPAFDKRKKALPWATRVHWHEGGHHFHLEAPNDELIAQVNTALAQAEQGPQQRLVNE</sequence>
<dbReference type="InterPro" id="IPR000073">
    <property type="entry name" value="AB_hydrolase_1"/>
</dbReference>
<evidence type="ECO:0000256" key="1">
    <source>
        <dbReference type="ARBA" id="ARBA00008645"/>
    </source>
</evidence>
<dbReference type="InterPro" id="IPR050266">
    <property type="entry name" value="AB_hydrolase_sf"/>
</dbReference>
<dbReference type="GO" id="GO:0016787">
    <property type="term" value="F:hydrolase activity"/>
    <property type="evidence" value="ECO:0007669"/>
    <property type="project" value="UniProtKB-KW"/>
</dbReference>
<organism evidence="5 7">
    <name type="scientific">Pseudomonas brassicae</name>
    <dbReference type="NCBI Taxonomy" id="2708063"/>
    <lineage>
        <taxon>Bacteria</taxon>
        <taxon>Pseudomonadati</taxon>
        <taxon>Pseudomonadota</taxon>
        <taxon>Gammaproteobacteria</taxon>
        <taxon>Pseudomonadales</taxon>
        <taxon>Pseudomonadaceae</taxon>
        <taxon>Pseudomonas</taxon>
    </lineage>
</organism>
<keyword evidence="2 5" id="KW-0378">Hydrolase</keyword>
<dbReference type="PANTHER" id="PTHR43798">
    <property type="entry name" value="MONOACYLGLYCEROL LIPASE"/>
    <property type="match status" value="1"/>
</dbReference>
<evidence type="ECO:0000313" key="6">
    <source>
        <dbReference type="Proteomes" id="UP000480410"/>
    </source>
</evidence>
<gene>
    <name evidence="4" type="ORF">G3435_11585</name>
    <name evidence="5" type="ORF">G3436_19975</name>
</gene>
<evidence type="ECO:0000313" key="5">
    <source>
        <dbReference type="EMBL" id="NER65725.1"/>
    </source>
</evidence>